<keyword evidence="5" id="KW-0378">Hydrolase</keyword>
<feature type="signal peptide" evidence="3">
    <location>
        <begin position="1"/>
        <end position="19"/>
    </location>
</feature>
<feature type="domain" description="Bacterial repeat" evidence="4">
    <location>
        <begin position="180"/>
        <end position="247"/>
    </location>
</feature>
<dbReference type="PROSITE" id="PS51450">
    <property type="entry name" value="LRR"/>
    <property type="match status" value="3"/>
</dbReference>
<keyword evidence="5" id="KW-0645">Protease</keyword>
<dbReference type="GO" id="GO:0008237">
    <property type="term" value="F:metallopeptidase activity"/>
    <property type="evidence" value="ECO:0007669"/>
    <property type="project" value="UniProtKB-KW"/>
</dbReference>
<dbReference type="RefSeq" id="WP_377239550.1">
    <property type="nucleotide sequence ID" value="NZ_JBHLXP010000001.1"/>
</dbReference>
<accession>A0ABV6B7U1</accession>
<dbReference type="EMBL" id="JBHLXP010000001">
    <property type="protein sequence ID" value="MFC0046887.1"/>
    <property type="molecule type" value="Genomic_DNA"/>
</dbReference>
<keyword evidence="1" id="KW-0433">Leucine-rich repeat</keyword>
<evidence type="ECO:0000313" key="5">
    <source>
        <dbReference type="EMBL" id="MFC0046887.1"/>
    </source>
</evidence>
<name>A0ABV6B7U1_9GAMM</name>
<dbReference type="Pfam" id="PF10462">
    <property type="entry name" value="Peptidase_M66"/>
    <property type="match status" value="1"/>
</dbReference>
<sequence length="1201" mass="129076">MQYQRILALGLLMSLSGCGGGGGDSPAPVTPEVPQYLVSIQAGAGGSLSPASTQVRQGSTATFSVSAATGYEIDSVSGCAGSLTGNQYTTGAVNAACTVTASFKKQNFLLTAKSGTGGTITPAEQRLFYGDKAEWAVKAQTGYQIDQVAGCNGSLSSDIYSVATVTANCEVNASFKKLSYTVSTAANAGGTVTPASQKVEHGNTTTVALKPDAGFTINTVTGCSGQLQGDVYRTGAITADCKVEAVFGPALVQVTTTNSNGGKLNLSNPQVKYGESLQLTLLPDAGFDITTASGCGGKLQGAVFTTAPVIAACTVEAKFNVNTIVVFPDAGLDKAVRKALGIDDNSPITKTQVASLTDLRLYQESEIVDLQGLQHLTELTILALFANKLSDIGPVQSLKKLERLELYNLPVINYQALQGLKNLRRLELYKNLATDLSPLRELPIAEFLISTDADIDLSPLQGMPIKRFQLWGSETTDLSPLANAPLEVLDLQGSKTQDLSVLKNLTNLDVLKIGGSEVTELGPLKQSRQLSYLDLGNTKINNLDVLSELALAKNAVLEIYGCIDQKGYSKHLEQLEALRSQRSLSLRIFPYSRSDCVDTLVGTNFSLQAEVANRSLHYSWQISGNTSPMHCALYLDQDDQLLGSSASTLQACAANGTATYSGYQADQFRPAIWFDNGIGGEKLIKLDEVGAAPAQPALQSLDLSQITISAKPLLVAERDGLLRLHVTAAQSPALLPKFQLDLQLNGNSQLLDTVAPKKLPASKVHRSLTDAYQAIIPASWMKPGLQIKVLQDGQLVRTYAPKYAPARPLAIRIVPFQLGDQVATLPDVNVVKNAVRTYWPFSQIDVRARAPYQLKAGGTKSSAYVMLPELADLRRIEGEGVYYYGYFKPEMGDNCCGGLGYVGAPIAVGYDTDDGEILAHELGHNFGREHVDCGNPSGPDRAYPYPATTMGSVGLDLALNGWMSPEDHKDLMSYCGPKHVSDYNVAAVQEFVQKNPPAAFPMPAQAAYQAQTGGSALYLAGTLQGSQVQVRTLVPLSRAPRSEAASGYTIRVLNEQGSWFEFNLQLLQVDHQDNPSERHFSVELPQMTIQRFEIWHSGVLVATQENTAVLAGSARQKQQQQQQSQSQIQLDESANQLCVTWPASKDASLSVIHQQNGEDTVLALNETTGQFCRDSSALPPGGDWRLIWRQQLSVREFRQAR</sequence>
<evidence type="ECO:0000256" key="2">
    <source>
        <dbReference type="ARBA" id="ARBA00022737"/>
    </source>
</evidence>
<keyword evidence="5" id="KW-0482">Metalloprotease</keyword>
<proteinExistence type="predicted"/>
<dbReference type="Gene3D" id="3.80.10.10">
    <property type="entry name" value="Ribonuclease Inhibitor"/>
    <property type="match status" value="1"/>
</dbReference>
<evidence type="ECO:0000256" key="3">
    <source>
        <dbReference type="SAM" id="SignalP"/>
    </source>
</evidence>
<keyword evidence="3" id="KW-0732">Signal</keyword>
<keyword evidence="6" id="KW-1185">Reference proteome</keyword>
<dbReference type="SUPFAM" id="SSF52058">
    <property type="entry name" value="L domain-like"/>
    <property type="match status" value="1"/>
</dbReference>
<dbReference type="InterPro" id="IPR050836">
    <property type="entry name" value="SDS22/Internalin_LRR"/>
</dbReference>
<feature type="domain" description="Bacterial repeat" evidence="4">
    <location>
        <begin position="36"/>
        <end position="106"/>
    </location>
</feature>
<keyword evidence="2" id="KW-0677">Repeat</keyword>
<dbReference type="InterPro" id="IPR044060">
    <property type="entry name" value="Bacterial_rp_domain"/>
</dbReference>
<dbReference type="InterPro" id="IPR032675">
    <property type="entry name" value="LRR_dom_sf"/>
</dbReference>
<evidence type="ECO:0000256" key="1">
    <source>
        <dbReference type="ARBA" id="ARBA00022614"/>
    </source>
</evidence>
<comment type="caution">
    <text evidence="5">The sequence shown here is derived from an EMBL/GenBank/DDBJ whole genome shotgun (WGS) entry which is preliminary data.</text>
</comment>
<dbReference type="PROSITE" id="PS51257">
    <property type="entry name" value="PROKAR_LIPOPROTEIN"/>
    <property type="match status" value="1"/>
</dbReference>
<dbReference type="PANTHER" id="PTHR46652:SF3">
    <property type="entry name" value="LEUCINE-RICH REPEAT-CONTAINING PROTEIN 9"/>
    <property type="match status" value="1"/>
</dbReference>
<dbReference type="Proteomes" id="UP001589813">
    <property type="component" value="Unassembled WGS sequence"/>
</dbReference>
<protein>
    <submittedName>
        <fullName evidence="5">M66 family metalloprotease</fullName>
    </submittedName>
</protein>
<evidence type="ECO:0000259" key="4">
    <source>
        <dbReference type="Pfam" id="PF18998"/>
    </source>
</evidence>
<evidence type="ECO:0000313" key="6">
    <source>
        <dbReference type="Proteomes" id="UP001589813"/>
    </source>
</evidence>
<gene>
    <name evidence="5" type="ORF">ACFFJP_01125</name>
</gene>
<dbReference type="InterPro" id="IPR001611">
    <property type="entry name" value="Leu-rich_rpt"/>
</dbReference>
<feature type="chain" id="PRO_5046987864" evidence="3">
    <location>
        <begin position="20"/>
        <end position="1201"/>
    </location>
</feature>
<reference evidence="5 6" key="1">
    <citation type="submission" date="2024-09" db="EMBL/GenBank/DDBJ databases">
        <authorList>
            <person name="Sun Q."/>
            <person name="Mori K."/>
        </authorList>
    </citation>
    <scope>NUCLEOTIDE SEQUENCE [LARGE SCALE GENOMIC DNA]</scope>
    <source>
        <strain evidence="5 6">KCTC 23315</strain>
    </source>
</reference>
<dbReference type="PANTHER" id="PTHR46652">
    <property type="entry name" value="LEUCINE-RICH REPEAT AND IQ DOMAIN-CONTAINING PROTEIN 1-RELATED"/>
    <property type="match status" value="1"/>
</dbReference>
<dbReference type="Pfam" id="PF18998">
    <property type="entry name" value="Flg_new_2"/>
    <property type="match status" value="3"/>
</dbReference>
<dbReference type="SUPFAM" id="SSF55486">
    <property type="entry name" value="Metalloproteases ('zincins'), catalytic domain"/>
    <property type="match status" value="1"/>
</dbReference>
<organism evidence="5 6">
    <name type="scientific">Rheinheimera tilapiae</name>
    <dbReference type="NCBI Taxonomy" id="875043"/>
    <lineage>
        <taxon>Bacteria</taxon>
        <taxon>Pseudomonadati</taxon>
        <taxon>Pseudomonadota</taxon>
        <taxon>Gammaproteobacteria</taxon>
        <taxon>Chromatiales</taxon>
        <taxon>Chromatiaceae</taxon>
        <taxon>Rheinheimera</taxon>
    </lineage>
</organism>
<feature type="domain" description="Bacterial repeat" evidence="4">
    <location>
        <begin position="110"/>
        <end position="177"/>
    </location>
</feature>